<dbReference type="Pfam" id="PF01730">
    <property type="entry name" value="UreF"/>
    <property type="match status" value="1"/>
</dbReference>
<accession>A0AAW9QST6</accession>
<dbReference type="RefSeq" id="WP_332863391.1">
    <property type="nucleotide sequence ID" value="NZ_JBAFSM010000003.1"/>
</dbReference>
<name>A0AAW9QST6_9CHRO</name>
<keyword evidence="3" id="KW-0963">Cytoplasm</keyword>
<dbReference type="Gene3D" id="1.10.4190.10">
    <property type="entry name" value="Urease accessory protein UreF"/>
    <property type="match status" value="1"/>
</dbReference>
<dbReference type="InterPro" id="IPR038277">
    <property type="entry name" value="UreF_sf"/>
</dbReference>
<evidence type="ECO:0000313" key="4">
    <source>
        <dbReference type="EMBL" id="MEG3435939.1"/>
    </source>
</evidence>
<keyword evidence="5" id="KW-1185">Reference proteome</keyword>
<evidence type="ECO:0000256" key="1">
    <source>
        <dbReference type="ARBA" id="ARBA00022988"/>
    </source>
</evidence>
<dbReference type="GO" id="GO:0016151">
    <property type="term" value="F:nickel cation binding"/>
    <property type="evidence" value="ECO:0007669"/>
    <property type="project" value="UniProtKB-UniRule"/>
</dbReference>
<comment type="function">
    <text evidence="3">Required for maturation of urease via the functional incorporation of the urease nickel metallocenter.</text>
</comment>
<dbReference type="EMBL" id="JBAFSM010000003">
    <property type="protein sequence ID" value="MEG3435939.1"/>
    <property type="molecule type" value="Genomic_DNA"/>
</dbReference>
<evidence type="ECO:0000256" key="2">
    <source>
        <dbReference type="ARBA" id="ARBA00023186"/>
    </source>
</evidence>
<dbReference type="Proteomes" id="UP001328733">
    <property type="component" value="Unassembled WGS sequence"/>
</dbReference>
<dbReference type="GO" id="GO:0005737">
    <property type="term" value="C:cytoplasm"/>
    <property type="evidence" value="ECO:0007669"/>
    <property type="project" value="UniProtKB-SubCell"/>
</dbReference>
<evidence type="ECO:0000256" key="3">
    <source>
        <dbReference type="HAMAP-Rule" id="MF_01385"/>
    </source>
</evidence>
<sequence>MSENLLDKKEILCLLQLASSTLPVGAYSYSEGLETLVERGVISGAETLGDWLGRSLARGSIRVETAVLRRVYHCFRAGDLAGVTRWDAWLSATRETAELRQQSAQMGRSLLKLSIELHPDLTVPFADGCNYATAFAIAAVTWEISEETAILGYLQSWASNLITAGVRTIPLGQTAGQSVLLKLQPRLLRATEEILQLPDDRLESWSWGLSLASIAHETQYSRLFRS</sequence>
<keyword evidence="2 3" id="KW-0143">Chaperone</keyword>
<proteinExistence type="inferred from homology"/>
<dbReference type="InterPro" id="IPR002639">
    <property type="entry name" value="UreF"/>
</dbReference>
<protein>
    <recommendedName>
        <fullName evidence="3">Urease accessory protein UreF</fullName>
    </recommendedName>
</protein>
<keyword evidence="1 3" id="KW-0996">Nickel insertion</keyword>
<evidence type="ECO:0000313" key="5">
    <source>
        <dbReference type="Proteomes" id="UP001328733"/>
    </source>
</evidence>
<reference evidence="4 5" key="1">
    <citation type="submission" date="2024-01" db="EMBL/GenBank/DDBJ databases">
        <title>Genomic insights into the taxonomy and metabolism of the cyanobacterium Pannus brasiliensis CCIBt3594.</title>
        <authorList>
            <person name="Machado M."/>
            <person name="Botero N.B."/>
            <person name="Andreote A.P.D."/>
            <person name="Feitosa A.M.T."/>
            <person name="Popin R."/>
            <person name="Sivonen K."/>
            <person name="Fiore M.F."/>
        </authorList>
    </citation>
    <scope>NUCLEOTIDE SEQUENCE [LARGE SCALE GENOMIC DNA]</scope>
    <source>
        <strain evidence="4 5">CCIBt3594</strain>
    </source>
</reference>
<comment type="subcellular location">
    <subcellularLocation>
        <location evidence="3">Cytoplasm</location>
    </subcellularLocation>
</comment>
<dbReference type="HAMAP" id="MF_01385">
    <property type="entry name" value="UreF"/>
    <property type="match status" value="1"/>
</dbReference>
<comment type="subunit">
    <text evidence="3">UreD, UreF and UreG form a complex that acts as a GTP-hydrolysis-dependent molecular chaperone, activating the urease apoprotein by helping to assemble the nickel containing metallocenter of UreC. The UreE protein probably delivers the nickel.</text>
</comment>
<dbReference type="PANTHER" id="PTHR33620">
    <property type="entry name" value="UREASE ACCESSORY PROTEIN F"/>
    <property type="match status" value="1"/>
</dbReference>
<dbReference type="AlphaFoldDB" id="A0AAW9QST6"/>
<dbReference type="PANTHER" id="PTHR33620:SF1">
    <property type="entry name" value="UREASE ACCESSORY PROTEIN F"/>
    <property type="match status" value="1"/>
</dbReference>
<comment type="similarity">
    <text evidence="3">Belongs to the UreF family.</text>
</comment>
<dbReference type="PIRSF" id="PIRSF009467">
    <property type="entry name" value="Ureas_acces_UreF"/>
    <property type="match status" value="1"/>
</dbReference>
<comment type="caution">
    <text evidence="4">The sequence shown here is derived from an EMBL/GenBank/DDBJ whole genome shotgun (WGS) entry which is preliminary data.</text>
</comment>
<organism evidence="4 5">
    <name type="scientific">Pannus brasiliensis CCIBt3594</name>
    <dbReference type="NCBI Taxonomy" id="1427578"/>
    <lineage>
        <taxon>Bacteria</taxon>
        <taxon>Bacillati</taxon>
        <taxon>Cyanobacteriota</taxon>
        <taxon>Cyanophyceae</taxon>
        <taxon>Oscillatoriophycideae</taxon>
        <taxon>Chroococcales</taxon>
        <taxon>Microcystaceae</taxon>
        <taxon>Pannus</taxon>
    </lineage>
</organism>
<gene>
    <name evidence="3" type="primary">ureF</name>
    <name evidence="4" type="ORF">V0288_02305</name>
</gene>